<dbReference type="EMBL" id="VSSQ01008166">
    <property type="protein sequence ID" value="MPM38084.1"/>
    <property type="molecule type" value="Genomic_DNA"/>
</dbReference>
<protein>
    <submittedName>
        <fullName evidence="1">Uncharacterized protein</fullName>
    </submittedName>
</protein>
<sequence length="187" mass="19929">MHDLHESFFCLFLVFVPSLSLVWGAGLLARSFRAPYAHSSLPCIRAGAPAYPFSQRLPYRHQSSLHSSSQVISREEASGSSCALQRGQVAGASYVAGAAGAQGGAPAPLPAPLLQERQGKRSWPTARPIVFHGSFHALRSRGGLPAPKCRGFFGFCSVGIWEENGASNSLKVFVAALAQVVEVRHDG</sequence>
<organism evidence="1">
    <name type="scientific">bioreactor metagenome</name>
    <dbReference type="NCBI Taxonomy" id="1076179"/>
    <lineage>
        <taxon>unclassified sequences</taxon>
        <taxon>metagenomes</taxon>
        <taxon>ecological metagenomes</taxon>
    </lineage>
</organism>
<proteinExistence type="predicted"/>
<gene>
    <name evidence="1" type="ORF">SDC9_84711</name>
</gene>
<evidence type="ECO:0000313" key="1">
    <source>
        <dbReference type="EMBL" id="MPM38084.1"/>
    </source>
</evidence>
<name>A0A644ZJZ1_9ZZZZ</name>
<comment type="caution">
    <text evidence="1">The sequence shown here is derived from an EMBL/GenBank/DDBJ whole genome shotgun (WGS) entry which is preliminary data.</text>
</comment>
<accession>A0A644ZJZ1</accession>
<reference evidence="1" key="1">
    <citation type="submission" date="2019-08" db="EMBL/GenBank/DDBJ databases">
        <authorList>
            <person name="Kucharzyk K."/>
            <person name="Murdoch R.W."/>
            <person name="Higgins S."/>
            <person name="Loffler F."/>
        </authorList>
    </citation>
    <scope>NUCLEOTIDE SEQUENCE</scope>
</reference>
<dbReference type="AlphaFoldDB" id="A0A644ZJZ1"/>